<dbReference type="AlphaFoldDB" id="A0A382WFS5"/>
<dbReference type="EMBL" id="UINC01159077">
    <property type="protein sequence ID" value="SVD56968.1"/>
    <property type="molecule type" value="Genomic_DNA"/>
</dbReference>
<sequence>MEIVFLDTETTGFGSPLSWLSLRPVFNCWPTGYTCHHFGSYKFAPQVEPMNWRYSCKRWSYSGTKQSLSIFMPPINSHNFM</sequence>
<evidence type="ECO:0000313" key="1">
    <source>
        <dbReference type="EMBL" id="SVD56968.1"/>
    </source>
</evidence>
<gene>
    <name evidence="1" type="ORF">METZ01_LOCUS409822</name>
</gene>
<proteinExistence type="predicted"/>
<protein>
    <submittedName>
        <fullName evidence="1">Uncharacterized protein</fullName>
    </submittedName>
</protein>
<organism evidence="1">
    <name type="scientific">marine metagenome</name>
    <dbReference type="NCBI Taxonomy" id="408172"/>
    <lineage>
        <taxon>unclassified sequences</taxon>
        <taxon>metagenomes</taxon>
        <taxon>ecological metagenomes</taxon>
    </lineage>
</organism>
<name>A0A382WFS5_9ZZZZ</name>
<accession>A0A382WFS5</accession>
<reference evidence="1" key="1">
    <citation type="submission" date="2018-05" db="EMBL/GenBank/DDBJ databases">
        <authorList>
            <person name="Lanie J.A."/>
            <person name="Ng W.-L."/>
            <person name="Kazmierczak K.M."/>
            <person name="Andrzejewski T.M."/>
            <person name="Davidsen T.M."/>
            <person name="Wayne K.J."/>
            <person name="Tettelin H."/>
            <person name="Glass J.I."/>
            <person name="Rusch D."/>
            <person name="Podicherti R."/>
            <person name="Tsui H.-C.T."/>
            <person name="Winkler M.E."/>
        </authorList>
    </citation>
    <scope>NUCLEOTIDE SEQUENCE</scope>
</reference>